<keyword evidence="3" id="KW-0732">Signal</keyword>
<dbReference type="AlphaFoldDB" id="A0A8B9PDF9"/>
<comment type="subcellular location">
    <subcellularLocation>
        <location evidence="1">Secreted</location>
    </subcellularLocation>
</comment>
<dbReference type="PANTHER" id="PTHR35451">
    <property type="entry name" value="NEUROPEPTIDE-LIKE PROTEIN C4ORF48"/>
    <property type="match status" value="1"/>
</dbReference>
<evidence type="ECO:0000256" key="6">
    <source>
        <dbReference type="ARBA" id="ARBA00046322"/>
    </source>
</evidence>
<sequence length="101" mass="11292">GLLGSDGARSTLTVPFHQAQLRNACRPAGSQEWGRPCVDCHAFEFMQRALQDLKKTAYNLDTRVCVSIEMFLLSLYLPVARSPCLCTADMTSLLTHFHFSK</sequence>
<comment type="similarity">
    <text evidence="6">Belongs to the NICOL family.</text>
</comment>
<dbReference type="PANTHER" id="PTHR35451:SF1">
    <property type="entry name" value="NEUROPEPTIDE-LIKE PROTEIN C4ORF48"/>
    <property type="match status" value="1"/>
</dbReference>
<dbReference type="GO" id="GO:0003723">
    <property type="term" value="F:RNA binding"/>
    <property type="evidence" value="ECO:0007669"/>
    <property type="project" value="UniProtKB-KW"/>
</dbReference>
<accession>A0A8B9PDF9</accession>
<evidence type="ECO:0000313" key="7">
    <source>
        <dbReference type="Ensembl" id="ENSAOWP00000010843.1"/>
    </source>
</evidence>
<evidence type="ECO:0000256" key="3">
    <source>
        <dbReference type="ARBA" id="ARBA00022729"/>
    </source>
</evidence>
<proteinExistence type="inferred from homology"/>
<reference evidence="7" key="1">
    <citation type="submission" date="2025-08" db="UniProtKB">
        <authorList>
            <consortium name="Ensembl"/>
        </authorList>
    </citation>
    <scope>IDENTIFICATION</scope>
</reference>
<protein>
    <recommendedName>
        <fullName evidence="5">NELL2-interacting cell ontogeny regulator 1</fullName>
    </recommendedName>
</protein>
<organism evidence="7 8">
    <name type="scientific">Apteryx owenii</name>
    <name type="common">Little spotted kiwi</name>
    <dbReference type="NCBI Taxonomy" id="8824"/>
    <lineage>
        <taxon>Eukaryota</taxon>
        <taxon>Metazoa</taxon>
        <taxon>Chordata</taxon>
        <taxon>Craniata</taxon>
        <taxon>Vertebrata</taxon>
        <taxon>Euteleostomi</taxon>
        <taxon>Archelosauria</taxon>
        <taxon>Archosauria</taxon>
        <taxon>Dinosauria</taxon>
        <taxon>Saurischia</taxon>
        <taxon>Theropoda</taxon>
        <taxon>Coelurosauria</taxon>
        <taxon>Aves</taxon>
        <taxon>Palaeognathae</taxon>
        <taxon>Apterygiformes</taxon>
        <taxon>Apterygidae</taxon>
        <taxon>Apteryx</taxon>
    </lineage>
</organism>
<dbReference type="Ensembl" id="ENSAOWT00000012327.1">
    <property type="protein sequence ID" value="ENSAOWP00000010843.1"/>
    <property type="gene ID" value="ENSAOWG00000007472.1"/>
</dbReference>
<keyword evidence="8" id="KW-1185">Reference proteome</keyword>
<keyword evidence="4" id="KW-0694">RNA-binding</keyword>
<keyword evidence="2" id="KW-0964">Secreted</keyword>
<evidence type="ECO:0000256" key="4">
    <source>
        <dbReference type="ARBA" id="ARBA00022884"/>
    </source>
</evidence>
<reference evidence="7" key="2">
    <citation type="submission" date="2025-09" db="UniProtKB">
        <authorList>
            <consortium name="Ensembl"/>
        </authorList>
    </citation>
    <scope>IDENTIFICATION</scope>
</reference>
<evidence type="ECO:0000256" key="2">
    <source>
        <dbReference type="ARBA" id="ARBA00022525"/>
    </source>
</evidence>
<evidence type="ECO:0000256" key="1">
    <source>
        <dbReference type="ARBA" id="ARBA00004613"/>
    </source>
</evidence>
<dbReference type="InterPro" id="IPR028147">
    <property type="entry name" value="NICOL"/>
</dbReference>
<evidence type="ECO:0000313" key="8">
    <source>
        <dbReference type="Proteomes" id="UP000694424"/>
    </source>
</evidence>
<dbReference type="Pfam" id="PF15161">
    <property type="entry name" value="Neuropep_like"/>
    <property type="match status" value="1"/>
</dbReference>
<evidence type="ECO:0000256" key="5">
    <source>
        <dbReference type="ARBA" id="ARBA00040520"/>
    </source>
</evidence>
<dbReference type="Proteomes" id="UP000694424">
    <property type="component" value="Unplaced"/>
</dbReference>
<name>A0A8B9PDF9_APTOW</name>
<dbReference type="GO" id="GO:0005576">
    <property type="term" value="C:extracellular region"/>
    <property type="evidence" value="ECO:0007669"/>
    <property type="project" value="UniProtKB-SubCell"/>
</dbReference>